<gene>
    <name evidence="1" type="ORF">S01H1_60057</name>
</gene>
<reference evidence="1" key="1">
    <citation type="journal article" date="2014" name="Front. Microbiol.">
        <title>High frequency of phylogenetically diverse reductive dehalogenase-homologous genes in deep subseafloor sedimentary metagenomes.</title>
        <authorList>
            <person name="Kawai M."/>
            <person name="Futagami T."/>
            <person name="Toyoda A."/>
            <person name="Takaki Y."/>
            <person name="Nishi S."/>
            <person name="Hori S."/>
            <person name="Arai W."/>
            <person name="Tsubouchi T."/>
            <person name="Morono Y."/>
            <person name="Uchiyama I."/>
            <person name="Ito T."/>
            <person name="Fujiyama A."/>
            <person name="Inagaki F."/>
            <person name="Takami H."/>
        </authorList>
    </citation>
    <scope>NUCLEOTIDE SEQUENCE</scope>
    <source>
        <strain evidence="1">Expedition CK06-06</strain>
    </source>
</reference>
<sequence>YSAVIEKFVWFLSQETGTTSISVNRNVRHIKRPVFLHSECSLVMISTDQYDQMLLPIDIEWSRKFRPFGIHYCGEDPHRYAQSFKKIDNLDFLDVGWGGDIRELRKNLPHTFLNIRLSPVEIKRQSKEEIAQIVRKLVRESGNPWLTGVCCINMDSEIEDEKVSTIFDTVEDLRNEY</sequence>
<feature type="non-terminal residue" evidence="1">
    <location>
        <position position="1"/>
    </location>
</feature>
<proteinExistence type="predicted"/>
<comment type="caution">
    <text evidence="1">The sequence shown here is derived from an EMBL/GenBank/DDBJ whole genome shotgun (WGS) entry which is preliminary data.</text>
</comment>
<dbReference type="AlphaFoldDB" id="X0VH54"/>
<protein>
    <recommendedName>
        <fullName evidence="2">Uroporphyrinogen decarboxylase (URO-D) domain-containing protein</fullName>
    </recommendedName>
</protein>
<organism evidence="1">
    <name type="scientific">marine sediment metagenome</name>
    <dbReference type="NCBI Taxonomy" id="412755"/>
    <lineage>
        <taxon>unclassified sequences</taxon>
        <taxon>metagenomes</taxon>
        <taxon>ecological metagenomes</taxon>
    </lineage>
</organism>
<dbReference type="Gene3D" id="3.20.20.210">
    <property type="match status" value="1"/>
</dbReference>
<evidence type="ECO:0000313" key="1">
    <source>
        <dbReference type="EMBL" id="GAG17610.1"/>
    </source>
</evidence>
<dbReference type="InterPro" id="IPR038071">
    <property type="entry name" value="UROD/MetE-like_sf"/>
</dbReference>
<name>X0VH54_9ZZZZ</name>
<accession>X0VH54</accession>
<dbReference type="EMBL" id="BARS01039323">
    <property type="protein sequence ID" value="GAG17610.1"/>
    <property type="molecule type" value="Genomic_DNA"/>
</dbReference>
<evidence type="ECO:0008006" key="2">
    <source>
        <dbReference type="Google" id="ProtNLM"/>
    </source>
</evidence>